<protein>
    <submittedName>
        <fullName evidence="2">Uncharacterized protein</fullName>
    </submittedName>
</protein>
<dbReference type="OrthoDB" id="3268641at2759"/>
<feature type="region of interest" description="Disordered" evidence="1">
    <location>
        <begin position="54"/>
        <end position="162"/>
    </location>
</feature>
<reference evidence="2 3" key="1">
    <citation type="journal article" date="2016" name="Mol. Biol. Evol.">
        <title>Comparative Genomics of Early-Diverging Mushroom-Forming Fungi Provides Insights into the Origins of Lignocellulose Decay Capabilities.</title>
        <authorList>
            <person name="Nagy L.G."/>
            <person name="Riley R."/>
            <person name="Tritt A."/>
            <person name="Adam C."/>
            <person name="Daum C."/>
            <person name="Floudas D."/>
            <person name="Sun H."/>
            <person name="Yadav J.S."/>
            <person name="Pangilinan J."/>
            <person name="Larsson K.H."/>
            <person name="Matsuura K."/>
            <person name="Barry K."/>
            <person name="Labutti K."/>
            <person name="Kuo R."/>
            <person name="Ohm R.A."/>
            <person name="Bhattacharya S.S."/>
            <person name="Shirouzu T."/>
            <person name="Yoshinaga Y."/>
            <person name="Martin F.M."/>
            <person name="Grigoriev I.V."/>
            <person name="Hibbett D.S."/>
        </authorList>
    </citation>
    <scope>NUCLEOTIDE SEQUENCE [LARGE SCALE GENOMIC DNA]</scope>
    <source>
        <strain evidence="2 3">HHB12029</strain>
    </source>
</reference>
<proteinExistence type="predicted"/>
<dbReference type="EMBL" id="KV425882">
    <property type="protein sequence ID" value="KZW04228.1"/>
    <property type="molecule type" value="Genomic_DNA"/>
</dbReference>
<feature type="compositionally biased region" description="Low complexity" evidence="1">
    <location>
        <begin position="149"/>
        <end position="161"/>
    </location>
</feature>
<feature type="region of interest" description="Disordered" evidence="1">
    <location>
        <begin position="1"/>
        <end position="27"/>
    </location>
</feature>
<organism evidence="2 3">
    <name type="scientific">Exidia glandulosa HHB12029</name>
    <dbReference type="NCBI Taxonomy" id="1314781"/>
    <lineage>
        <taxon>Eukaryota</taxon>
        <taxon>Fungi</taxon>
        <taxon>Dikarya</taxon>
        <taxon>Basidiomycota</taxon>
        <taxon>Agaricomycotina</taxon>
        <taxon>Agaricomycetes</taxon>
        <taxon>Auriculariales</taxon>
        <taxon>Exidiaceae</taxon>
        <taxon>Exidia</taxon>
    </lineage>
</organism>
<feature type="compositionally biased region" description="Acidic residues" evidence="1">
    <location>
        <begin position="130"/>
        <end position="148"/>
    </location>
</feature>
<dbReference type="AlphaFoldDB" id="A0A165QY45"/>
<keyword evidence="3" id="KW-1185">Reference proteome</keyword>
<name>A0A165QY45_EXIGL</name>
<dbReference type="Proteomes" id="UP000077266">
    <property type="component" value="Unassembled WGS sequence"/>
</dbReference>
<feature type="compositionally biased region" description="Low complexity" evidence="1">
    <location>
        <begin position="62"/>
        <end position="71"/>
    </location>
</feature>
<gene>
    <name evidence="2" type="ORF">EXIGLDRAFT_20263</name>
</gene>
<accession>A0A165QY45</accession>
<dbReference type="InParanoid" id="A0A165QY45"/>
<sequence length="379" mass="41559">MRRITAAFSRKDKSQEPPASQLAPPPAIVVPKRSGLFSKSTRQLDHIPAAGLIAPGLATPTSSASSDASSSLRTPDEGEDLFATPQQSPSRWKSFLRRNKSGTIAKPVQDVPEPETMRFPRRPLPNSAADDSDEDDTDDSSSSEDEEPYQQPTPTRQTMPTVVDPVLSARAQTNLRTMLQNSLDSAPTSHPLLASLGAFAFPRSSNASSSLPVMPTMESTLHRSKLLQRINARSLSTVEQASILPFRSKNVHSSRRAPKRVDDEAVSDHKKVERFSTGVQSWLRRPTFEERAVVWTLEPDVLGDVLRNKPVQGTGHAVAELEFSDGLLAISNADASIIYMRPHPERNAAGSAFTQTLRWRHVPQSRPRTSECASQCSQV</sequence>
<evidence type="ECO:0000313" key="2">
    <source>
        <dbReference type="EMBL" id="KZW04228.1"/>
    </source>
</evidence>
<evidence type="ECO:0000256" key="1">
    <source>
        <dbReference type="SAM" id="MobiDB-lite"/>
    </source>
</evidence>
<evidence type="ECO:0000313" key="3">
    <source>
        <dbReference type="Proteomes" id="UP000077266"/>
    </source>
</evidence>
<dbReference type="STRING" id="1314781.A0A165QY45"/>